<organism evidence="1 2">
    <name type="scientific">Roseateles hydrophilus</name>
    <dbReference type="NCBI Taxonomy" id="2975054"/>
    <lineage>
        <taxon>Bacteria</taxon>
        <taxon>Pseudomonadati</taxon>
        <taxon>Pseudomonadota</taxon>
        <taxon>Betaproteobacteria</taxon>
        <taxon>Burkholderiales</taxon>
        <taxon>Sphaerotilaceae</taxon>
        <taxon>Roseateles</taxon>
    </lineage>
</organism>
<proteinExistence type="predicted"/>
<protein>
    <submittedName>
        <fullName evidence="1">Prepilin-type N-terminal cleavage/methylation domain-containing protein</fullName>
    </submittedName>
</protein>
<sequence length="242" mass="26011">MSQRGMGLVELMVGITVGLIVAAGASLVAVNQITEHRRLMLETQIQQDLRTAADLLQLDIRRAGFRGLVERSVWAPPTAVGTTAETAEALASANTYAPLSVVSEQGARIVTYTYARIIDEQSGAPDPRSAEHFGVKWSAEGKTLYLRVGLVDGKDNWQPITDPDTLLITAFNIELIEQTTPVPDFCEVPCSVAGGANACPTVAVRQVRFTIVGEAKHDARVRRTLSGTERVRADQITGACPA</sequence>
<dbReference type="Proteomes" id="UP001076464">
    <property type="component" value="Unassembled WGS sequence"/>
</dbReference>
<evidence type="ECO:0000313" key="2">
    <source>
        <dbReference type="Proteomes" id="UP001076464"/>
    </source>
</evidence>
<dbReference type="EMBL" id="JAPPUY010000001">
    <property type="protein sequence ID" value="MCY4744298.1"/>
    <property type="molecule type" value="Genomic_DNA"/>
</dbReference>
<reference evidence="1" key="1">
    <citation type="submission" date="2022-08" db="EMBL/GenBank/DDBJ databases">
        <title>Genome sequencing of Pelomonas sp. UHG3.</title>
        <authorList>
            <person name="So Y."/>
        </authorList>
    </citation>
    <scope>NUCLEOTIDE SEQUENCE</scope>
    <source>
        <strain evidence="1">UHG3</strain>
    </source>
</reference>
<keyword evidence="2" id="KW-1185">Reference proteome</keyword>
<evidence type="ECO:0000313" key="1">
    <source>
        <dbReference type="EMBL" id="MCY4744298.1"/>
    </source>
</evidence>
<comment type="caution">
    <text evidence="1">The sequence shown here is derived from an EMBL/GenBank/DDBJ whole genome shotgun (WGS) entry which is preliminary data.</text>
</comment>
<accession>A0ACC6C797</accession>
<name>A0ACC6C797_9BURK</name>
<gene>
    <name evidence="1" type="ORF">NYO99_04875</name>
</gene>